<protein>
    <submittedName>
        <fullName evidence="2 3">Uncharacterized protein</fullName>
    </submittedName>
</protein>
<keyword evidence="4" id="KW-1185">Reference proteome</keyword>
<gene>
    <name evidence="2" type="ORF">MAPG_02389</name>
</gene>
<sequence>MASTEPPPQPCVIPSPLLATLRGESDLEEWEDLLIKYLRAKNLEHIIKVPRKASGPTGSAKSHLGTDKKKPGVMEVVIANKPSQSKPERNGSRPGSSDSVETMGSIPAISLEFLDNILASESGGEACPSTAANTGGTSEKAGNETPKVADRGTSINAARDGELERAQVLLLLAASVSPVRDWLLNQGWDADETDPARYFRSIKDCFSRNASVNSDLEINELKFINSASFDTIRAFQERLRYLRRRMFMIGHLSGVEGETKMLWYAIDGLKRTYPEIHARLVKDLLAKAGSPRKLTWSRLMMQLAHMHERKEKKREPYYALMRSSD</sequence>
<accession>A0A0C4DR83</accession>
<dbReference type="OrthoDB" id="5219483at2759"/>
<name>A0A0C4DR83_MAGP6</name>
<dbReference type="EnsemblFungi" id="MAPG_02389T0">
    <property type="protein sequence ID" value="MAPG_02389T0"/>
    <property type="gene ID" value="MAPG_02389"/>
</dbReference>
<feature type="compositionally biased region" description="Polar residues" evidence="1">
    <location>
        <begin position="93"/>
        <end position="102"/>
    </location>
</feature>
<proteinExistence type="predicted"/>
<reference evidence="3" key="4">
    <citation type="journal article" date="2015" name="G3 (Bethesda)">
        <title>Genome sequences of three phytopathogenic species of the Magnaporthaceae family of fungi.</title>
        <authorList>
            <person name="Okagaki L.H."/>
            <person name="Nunes C.C."/>
            <person name="Sailsbery J."/>
            <person name="Clay B."/>
            <person name="Brown D."/>
            <person name="John T."/>
            <person name="Oh Y."/>
            <person name="Young N."/>
            <person name="Fitzgerald M."/>
            <person name="Haas B.J."/>
            <person name="Zeng Q."/>
            <person name="Young S."/>
            <person name="Adiconis X."/>
            <person name="Fan L."/>
            <person name="Levin J.Z."/>
            <person name="Mitchell T.K."/>
            <person name="Okubara P.A."/>
            <person name="Farman M.L."/>
            <person name="Kohn L.M."/>
            <person name="Birren B."/>
            <person name="Ma L.-J."/>
            <person name="Dean R.A."/>
        </authorList>
    </citation>
    <scope>NUCLEOTIDE SEQUENCE</scope>
    <source>
        <strain evidence="3">ATCC 64411 / 73-15</strain>
    </source>
</reference>
<dbReference type="AlphaFoldDB" id="A0A0C4DR83"/>
<evidence type="ECO:0000313" key="2">
    <source>
        <dbReference type="EMBL" id="KLU83325.1"/>
    </source>
</evidence>
<reference evidence="2" key="3">
    <citation type="submission" date="2011-03" db="EMBL/GenBank/DDBJ databases">
        <title>Annotation of Magnaporthe poae ATCC 64411.</title>
        <authorList>
            <person name="Ma L.-J."/>
            <person name="Dead R."/>
            <person name="Young S.K."/>
            <person name="Zeng Q."/>
            <person name="Gargeya S."/>
            <person name="Fitzgerald M."/>
            <person name="Haas B."/>
            <person name="Abouelleil A."/>
            <person name="Alvarado L."/>
            <person name="Arachchi H.M."/>
            <person name="Berlin A."/>
            <person name="Brown A."/>
            <person name="Chapman S.B."/>
            <person name="Chen Z."/>
            <person name="Dunbar C."/>
            <person name="Freedman E."/>
            <person name="Gearin G."/>
            <person name="Gellesch M."/>
            <person name="Goldberg J."/>
            <person name="Griggs A."/>
            <person name="Gujja S."/>
            <person name="Heiman D."/>
            <person name="Howarth C."/>
            <person name="Larson L."/>
            <person name="Lui A."/>
            <person name="MacDonald P.J.P."/>
            <person name="Mehta T."/>
            <person name="Montmayeur A."/>
            <person name="Murphy C."/>
            <person name="Neiman D."/>
            <person name="Pearson M."/>
            <person name="Priest M."/>
            <person name="Roberts A."/>
            <person name="Saif S."/>
            <person name="Shea T."/>
            <person name="Shenoy N."/>
            <person name="Sisk P."/>
            <person name="Stolte C."/>
            <person name="Sykes S."/>
            <person name="Yandava C."/>
            <person name="Wortman J."/>
            <person name="Nusbaum C."/>
            <person name="Birren B."/>
        </authorList>
    </citation>
    <scope>NUCLEOTIDE SEQUENCE</scope>
    <source>
        <strain evidence="2">ATCC 64411</strain>
    </source>
</reference>
<organism evidence="3 4">
    <name type="scientific">Magnaporthiopsis poae (strain ATCC 64411 / 73-15)</name>
    <name type="common">Kentucky bluegrass fungus</name>
    <name type="synonym">Magnaporthe poae</name>
    <dbReference type="NCBI Taxonomy" id="644358"/>
    <lineage>
        <taxon>Eukaryota</taxon>
        <taxon>Fungi</taxon>
        <taxon>Dikarya</taxon>
        <taxon>Ascomycota</taxon>
        <taxon>Pezizomycotina</taxon>
        <taxon>Sordariomycetes</taxon>
        <taxon>Sordariomycetidae</taxon>
        <taxon>Magnaporthales</taxon>
        <taxon>Magnaporthaceae</taxon>
        <taxon>Magnaporthiopsis</taxon>
    </lineage>
</organism>
<evidence type="ECO:0000313" key="4">
    <source>
        <dbReference type="Proteomes" id="UP000011715"/>
    </source>
</evidence>
<reference evidence="3" key="5">
    <citation type="submission" date="2015-06" db="UniProtKB">
        <authorList>
            <consortium name="EnsemblFungi"/>
        </authorList>
    </citation>
    <scope>IDENTIFICATION</scope>
    <source>
        <strain evidence="3">ATCC 64411</strain>
    </source>
</reference>
<dbReference type="Proteomes" id="UP000011715">
    <property type="component" value="Unassembled WGS sequence"/>
</dbReference>
<dbReference type="eggNOG" id="ENOG502RMH8">
    <property type="taxonomic scope" value="Eukaryota"/>
</dbReference>
<reference evidence="2" key="2">
    <citation type="submission" date="2010-05" db="EMBL/GenBank/DDBJ databases">
        <title>The Genome Sequence of Magnaporthe poae strain ATCC 64411.</title>
        <authorList>
            <consortium name="The Broad Institute Genome Sequencing Platform"/>
            <consortium name="Broad Institute Genome Sequencing Center for Infectious Disease"/>
            <person name="Ma L.-J."/>
            <person name="Dead R."/>
            <person name="Young S."/>
            <person name="Zeng Q."/>
            <person name="Koehrsen M."/>
            <person name="Alvarado L."/>
            <person name="Berlin A."/>
            <person name="Chapman S.B."/>
            <person name="Chen Z."/>
            <person name="Freedman E."/>
            <person name="Gellesch M."/>
            <person name="Goldberg J."/>
            <person name="Griggs A."/>
            <person name="Gujja S."/>
            <person name="Heilman E.R."/>
            <person name="Heiman D."/>
            <person name="Hepburn T."/>
            <person name="Howarth C."/>
            <person name="Jen D."/>
            <person name="Larson L."/>
            <person name="Mehta T."/>
            <person name="Neiman D."/>
            <person name="Pearson M."/>
            <person name="Roberts A."/>
            <person name="Saif S."/>
            <person name="Shea T."/>
            <person name="Shenoy N."/>
            <person name="Sisk P."/>
            <person name="Stolte C."/>
            <person name="Sykes S."/>
            <person name="Walk T."/>
            <person name="White J."/>
            <person name="Yandava C."/>
            <person name="Haas B."/>
            <person name="Nusbaum C."/>
            <person name="Birren B."/>
        </authorList>
    </citation>
    <scope>NUCLEOTIDE SEQUENCE</scope>
    <source>
        <strain evidence="2">ATCC 64411</strain>
    </source>
</reference>
<dbReference type="VEuPathDB" id="FungiDB:MAPG_02389"/>
<dbReference type="EMBL" id="ADBL01000597">
    <property type="status" value="NOT_ANNOTATED_CDS"/>
    <property type="molecule type" value="Genomic_DNA"/>
</dbReference>
<feature type="region of interest" description="Disordered" evidence="1">
    <location>
        <begin position="124"/>
        <end position="149"/>
    </location>
</feature>
<feature type="region of interest" description="Disordered" evidence="1">
    <location>
        <begin position="52"/>
        <end position="102"/>
    </location>
</feature>
<evidence type="ECO:0000313" key="3">
    <source>
        <dbReference type="EnsemblFungi" id="MAPG_02389T0"/>
    </source>
</evidence>
<reference evidence="4" key="1">
    <citation type="submission" date="2010-05" db="EMBL/GenBank/DDBJ databases">
        <title>The genome sequence of Magnaporthe poae strain ATCC 64411.</title>
        <authorList>
            <person name="Ma L.-J."/>
            <person name="Dead R."/>
            <person name="Young S."/>
            <person name="Zeng Q."/>
            <person name="Koehrsen M."/>
            <person name="Alvarado L."/>
            <person name="Berlin A."/>
            <person name="Chapman S.B."/>
            <person name="Chen Z."/>
            <person name="Freedman E."/>
            <person name="Gellesch M."/>
            <person name="Goldberg J."/>
            <person name="Griggs A."/>
            <person name="Gujja S."/>
            <person name="Heilman E.R."/>
            <person name="Heiman D."/>
            <person name="Hepburn T."/>
            <person name="Howarth C."/>
            <person name="Jen D."/>
            <person name="Larson L."/>
            <person name="Mehta T."/>
            <person name="Neiman D."/>
            <person name="Pearson M."/>
            <person name="Roberts A."/>
            <person name="Saif S."/>
            <person name="Shea T."/>
            <person name="Shenoy N."/>
            <person name="Sisk P."/>
            <person name="Stolte C."/>
            <person name="Sykes S."/>
            <person name="Walk T."/>
            <person name="White J."/>
            <person name="Yandava C."/>
            <person name="Haas B."/>
            <person name="Nusbaum C."/>
            <person name="Birren B."/>
        </authorList>
    </citation>
    <scope>NUCLEOTIDE SEQUENCE [LARGE SCALE GENOMIC DNA]</scope>
    <source>
        <strain evidence="4">ATCC 64411 / 73-15</strain>
    </source>
</reference>
<dbReference type="EMBL" id="GL876967">
    <property type="protein sequence ID" value="KLU83325.1"/>
    <property type="molecule type" value="Genomic_DNA"/>
</dbReference>
<evidence type="ECO:0000256" key="1">
    <source>
        <dbReference type="SAM" id="MobiDB-lite"/>
    </source>
</evidence>